<name>A0A4C1VL30_EUMVA</name>
<proteinExistence type="predicted"/>
<evidence type="ECO:0000313" key="2">
    <source>
        <dbReference type="Proteomes" id="UP000299102"/>
    </source>
</evidence>
<evidence type="ECO:0000313" key="1">
    <source>
        <dbReference type="EMBL" id="GBP38997.1"/>
    </source>
</evidence>
<gene>
    <name evidence="1" type="ORF">EVAR_95617_1</name>
</gene>
<comment type="caution">
    <text evidence="1">The sequence shown here is derived from an EMBL/GenBank/DDBJ whole genome shotgun (WGS) entry which is preliminary data.</text>
</comment>
<reference evidence="1 2" key="1">
    <citation type="journal article" date="2019" name="Commun. Biol.">
        <title>The bagworm genome reveals a unique fibroin gene that provides high tensile strength.</title>
        <authorList>
            <person name="Kono N."/>
            <person name="Nakamura H."/>
            <person name="Ohtoshi R."/>
            <person name="Tomita M."/>
            <person name="Numata K."/>
            <person name="Arakawa K."/>
        </authorList>
    </citation>
    <scope>NUCLEOTIDE SEQUENCE [LARGE SCALE GENOMIC DNA]</scope>
</reference>
<dbReference type="Proteomes" id="UP000299102">
    <property type="component" value="Unassembled WGS sequence"/>
</dbReference>
<accession>A0A4C1VL30</accession>
<protein>
    <submittedName>
        <fullName evidence="1">Uncharacterized protein</fullName>
    </submittedName>
</protein>
<organism evidence="1 2">
    <name type="scientific">Eumeta variegata</name>
    <name type="common">Bagworm moth</name>
    <name type="synonym">Eumeta japonica</name>
    <dbReference type="NCBI Taxonomy" id="151549"/>
    <lineage>
        <taxon>Eukaryota</taxon>
        <taxon>Metazoa</taxon>
        <taxon>Ecdysozoa</taxon>
        <taxon>Arthropoda</taxon>
        <taxon>Hexapoda</taxon>
        <taxon>Insecta</taxon>
        <taxon>Pterygota</taxon>
        <taxon>Neoptera</taxon>
        <taxon>Endopterygota</taxon>
        <taxon>Lepidoptera</taxon>
        <taxon>Glossata</taxon>
        <taxon>Ditrysia</taxon>
        <taxon>Tineoidea</taxon>
        <taxon>Psychidae</taxon>
        <taxon>Oiketicinae</taxon>
        <taxon>Eumeta</taxon>
    </lineage>
</organism>
<dbReference type="AlphaFoldDB" id="A0A4C1VL30"/>
<keyword evidence="2" id="KW-1185">Reference proteome</keyword>
<dbReference type="EMBL" id="BGZK01000357">
    <property type="protein sequence ID" value="GBP38997.1"/>
    <property type="molecule type" value="Genomic_DNA"/>
</dbReference>
<sequence length="115" mass="12705">MTKNRKESIPNRSADPQYISSITQLSSAIELDMPLTRILRSEGSRTNRILVRTARYIILVSNACEFSDIKFAFITLQVGAAGERRGGGGGAGGGRVTSPRDRWRYRFHLHGGITP</sequence>